<evidence type="ECO:0000256" key="1">
    <source>
        <dbReference type="SAM" id="Phobius"/>
    </source>
</evidence>
<sequence length="62" mass="7063">MELLNNTVIVGILASLSGAFIAFVLFQIEKIKYRKEIKDLKKHLNNQMEITAEGTKTIKEDL</sequence>
<keyword evidence="1" id="KW-0472">Membrane</keyword>
<dbReference type="AlphaFoldDB" id="A0A2N5ZG44"/>
<reference evidence="2 3" key="1">
    <citation type="submission" date="2017-11" db="EMBL/GenBank/DDBJ databases">
        <title>Genome-resolved metagenomics identifies genetic mobility, metabolic interactions, and unexpected diversity in perchlorate-reducing communities.</title>
        <authorList>
            <person name="Barnum T.P."/>
            <person name="Figueroa I.A."/>
            <person name="Carlstrom C.I."/>
            <person name="Lucas L.N."/>
            <person name="Engelbrektson A.L."/>
            <person name="Coates J.D."/>
        </authorList>
    </citation>
    <scope>NUCLEOTIDE SEQUENCE [LARGE SCALE GENOMIC DNA]</scope>
    <source>
        <strain evidence="2">BM706</strain>
    </source>
</reference>
<proteinExistence type="predicted"/>
<evidence type="ECO:0000313" key="3">
    <source>
        <dbReference type="Proteomes" id="UP000234857"/>
    </source>
</evidence>
<keyword evidence="1" id="KW-1133">Transmembrane helix</keyword>
<organism evidence="2 3">
    <name type="scientific">Muiribacterium halophilum</name>
    <dbReference type="NCBI Taxonomy" id="2053465"/>
    <lineage>
        <taxon>Bacteria</taxon>
        <taxon>Candidatus Muiribacteriota</taxon>
        <taxon>Candidatus Muiribacteriia</taxon>
        <taxon>Candidatus Muiribacteriales</taxon>
        <taxon>Candidatus Muiribacteriaceae</taxon>
        <taxon>Candidatus Muiribacterium</taxon>
    </lineage>
</organism>
<gene>
    <name evidence="2" type="ORF">C0601_06500</name>
</gene>
<dbReference type="EMBL" id="PKTG01000083">
    <property type="protein sequence ID" value="PLX17675.1"/>
    <property type="molecule type" value="Genomic_DNA"/>
</dbReference>
<comment type="caution">
    <text evidence="2">The sequence shown here is derived from an EMBL/GenBank/DDBJ whole genome shotgun (WGS) entry which is preliminary data.</text>
</comment>
<evidence type="ECO:0000313" key="2">
    <source>
        <dbReference type="EMBL" id="PLX17675.1"/>
    </source>
</evidence>
<name>A0A2N5ZG44_MUIH1</name>
<dbReference type="Proteomes" id="UP000234857">
    <property type="component" value="Unassembled WGS sequence"/>
</dbReference>
<accession>A0A2N5ZG44</accession>
<keyword evidence="1" id="KW-0812">Transmembrane</keyword>
<feature type="transmembrane region" description="Helical" evidence="1">
    <location>
        <begin position="6"/>
        <end position="28"/>
    </location>
</feature>
<protein>
    <submittedName>
        <fullName evidence="2">Uncharacterized protein</fullName>
    </submittedName>
</protein>